<dbReference type="PANTHER" id="PTHR11228:SF7">
    <property type="entry name" value="PQQA PEPTIDE CYCLASE"/>
    <property type="match status" value="1"/>
</dbReference>
<evidence type="ECO:0000259" key="7">
    <source>
        <dbReference type="PROSITE" id="PS51918"/>
    </source>
</evidence>
<keyword evidence="9" id="KW-1185">Reference proteome</keyword>
<dbReference type="InterPro" id="IPR017200">
    <property type="entry name" value="PqqE-like"/>
</dbReference>
<dbReference type="GO" id="GO:0051539">
    <property type="term" value="F:4 iron, 4 sulfur cluster binding"/>
    <property type="evidence" value="ECO:0007669"/>
    <property type="project" value="UniProtKB-KW"/>
</dbReference>
<dbReference type="GO" id="GO:0046872">
    <property type="term" value="F:metal ion binding"/>
    <property type="evidence" value="ECO:0007669"/>
    <property type="project" value="UniProtKB-KW"/>
</dbReference>
<proteinExistence type="predicted"/>
<dbReference type="GO" id="GO:0003824">
    <property type="term" value="F:catalytic activity"/>
    <property type="evidence" value="ECO:0007669"/>
    <property type="project" value="InterPro"/>
</dbReference>
<dbReference type="AlphaFoldDB" id="A0A4Q1B328"/>
<dbReference type="InterPro" id="IPR023885">
    <property type="entry name" value="4Fe4S-binding_SPASM_dom"/>
</dbReference>
<dbReference type="GO" id="GO:0006783">
    <property type="term" value="P:heme biosynthetic process"/>
    <property type="evidence" value="ECO:0007669"/>
    <property type="project" value="TreeGrafter"/>
</dbReference>
<dbReference type="EMBL" id="NXIE01000002">
    <property type="protein sequence ID" value="RXK13205.1"/>
    <property type="molecule type" value="Genomic_DNA"/>
</dbReference>
<dbReference type="SFLD" id="SFLDG01067">
    <property type="entry name" value="SPASM/twitch_domain_containing"/>
    <property type="match status" value="1"/>
</dbReference>
<keyword evidence="6" id="KW-0411">Iron-sulfur</keyword>
<dbReference type="PIRSF" id="PIRSF037420">
    <property type="entry name" value="PQQ_syn_pqqE"/>
    <property type="match status" value="1"/>
</dbReference>
<sequence>MFRLSNLIKSTIEDEKSRTINGSIAIWNLTNRCNLSCLHCYSKADPKGKDILSLEEIKENILRLKESNVNFVILSGGEPLLRSDIFEIAQYMREKGIITYLSTNGMYIKENNVKQIIDNFNYIGISIDGIEEIHDLFRGQKNSYSKAINAIKLIQKNAGKVGIRFTITKETKNSFYQMFELCEKLNVNKLYISHLVYSGRGKENLDIDISKEERREYVNYIIDKAFEYYEKGKDIDIVTGNMEMDAILLLKRFEDKYPQKVALLKEKLKNWGGNSAGKRLLNLDWLGNVKPDPFFPFSIGNYFQTPFNNIWNTNNNEILNKLREVPRKIKGKCQECIYLNICNGGSRARAYAISGDLWEEDPSCYLTLNEIKERK</sequence>
<dbReference type="CDD" id="cd21123">
    <property type="entry name" value="SPASM_MftC-like"/>
    <property type="match status" value="1"/>
</dbReference>
<dbReference type="RefSeq" id="WP_129061026.1">
    <property type="nucleotide sequence ID" value="NZ_NXIE01000002.1"/>
</dbReference>
<reference evidence="8 9" key="1">
    <citation type="submission" date="2017-09" db="EMBL/GenBank/DDBJ databases">
        <title>Genomics of the genus Arcobacter.</title>
        <authorList>
            <person name="Perez-Cataluna A."/>
            <person name="Figueras M.J."/>
            <person name="Salas-Masso N."/>
        </authorList>
    </citation>
    <scope>NUCLEOTIDE SEQUENCE [LARGE SCALE GENOMIC DNA]</scope>
    <source>
        <strain evidence="8 9">F156-34</strain>
    </source>
</reference>
<name>A0A4Q1B328_9BACT</name>
<dbReference type="Gene3D" id="3.20.20.70">
    <property type="entry name" value="Aldolase class I"/>
    <property type="match status" value="1"/>
</dbReference>
<dbReference type="SFLD" id="SFLDG01386">
    <property type="entry name" value="main_SPASM_domain-containing"/>
    <property type="match status" value="1"/>
</dbReference>
<dbReference type="CDD" id="cd01335">
    <property type="entry name" value="Radical_SAM"/>
    <property type="match status" value="1"/>
</dbReference>
<evidence type="ECO:0000256" key="4">
    <source>
        <dbReference type="ARBA" id="ARBA00022723"/>
    </source>
</evidence>
<dbReference type="InterPro" id="IPR050377">
    <property type="entry name" value="Radical_SAM_PqqE_MftC-like"/>
</dbReference>
<evidence type="ECO:0000313" key="8">
    <source>
        <dbReference type="EMBL" id="RXK13205.1"/>
    </source>
</evidence>
<evidence type="ECO:0000256" key="2">
    <source>
        <dbReference type="ARBA" id="ARBA00022485"/>
    </source>
</evidence>
<evidence type="ECO:0000256" key="6">
    <source>
        <dbReference type="ARBA" id="ARBA00023014"/>
    </source>
</evidence>
<dbReference type="OrthoDB" id="9782387at2"/>
<dbReference type="InterPro" id="IPR007197">
    <property type="entry name" value="rSAM"/>
</dbReference>
<evidence type="ECO:0000256" key="5">
    <source>
        <dbReference type="ARBA" id="ARBA00023004"/>
    </source>
</evidence>
<keyword evidence="3" id="KW-0949">S-adenosyl-L-methionine</keyword>
<feature type="domain" description="Radical SAM core" evidence="7">
    <location>
        <begin position="19"/>
        <end position="227"/>
    </location>
</feature>
<dbReference type="SFLD" id="SFLDS00029">
    <property type="entry name" value="Radical_SAM"/>
    <property type="match status" value="1"/>
</dbReference>
<protein>
    <submittedName>
        <fullName evidence="8">Radical SAM/SPASM domain-containing protein</fullName>
    </submittedName>
</protein>
<dbReference type="NCBIfam" id="TIGR04085">
    <property type="entry name" value="rSAM_more_4Fe4S"/>
    <property type="match status" value="1"/>
</dbReference>
<dbReference type="SUPFAM" id="SSF102114">
    <property type="entry name" value="Radical SAM enzymes"/>
    <property type="match status" value="1"/>
</dbReference>
<evidence type="ECO:0000313" key="9">
    <source>
        <dbReference type="Proteomes" id="UP000289718"/>
    </source>
</evidence>
<dbReference type="InterPro" id="IPR006638">
    <property type="entry name" value="Elp3/MiaA/NifB-like_rSAM"/>
</dbReference>
<dbReference type="InterPro" id="IPR013785">
    <property type="entry name" value="Aldolase_TIM"/>
</dbReference>
<dbReference type="InterPro" id="IPR058240">
    <property type="entry name" value="rSAM_sf"/>
</dbReference>
<keyword evidence="5" id="KW-0408">Iron</keyword>
<dbReference type="Proteomes" id="UP000289718">
    <property type="component" value="Unassembled WGS sequence"/>
</dbReference>
<dbReference type="PANTHER" id="PTHR11228">
    <property type="entry name" value="RADICAL SAM DOMAIN PROTEIN"/>
    <property type="match status" value="1"/>
</dbReference>
<comment type="cofactor">
    <cofactor evidence="1">
        <name>[4Fe-4S] cluster</name>
        <dbReference type="ChEBI" id="CHEBI:49883"/>
    </cofactor>
</comment>
<keyword evidence="2" id="KW-0004">4Fe-4S</keyword>
<comment type="caution">
    <text evidence="8">The sequence shown here is derived from an EMBL/GenBank/DDBJ whole genome shotgun (WGS) entry which is preliminary data.</text>
</comment>
<dbReference type="Pfam" id="PF04055">
    <property type="entry name" value="Radical_SAM"/>
    <property type="match status" value="1"/>
</dbReference>
<dbReference type="PROSITE" id="PS51918">
    <property type="entry name" value="RADICAL_SAM"/>
    <property type="match status" value="1"/>
</dbReference>
<accession>A0A4Q1B328</accession>
<dbReference type="SMART" id="SM00729">
    <property type="entry name" value="Elp3"/>
    <property type="match status" value="1"/>
</dbReference>
<evidence type="ECO:0000256" key="3">
    <source>
        <dbReference type="ARBA" id="ARBA00022691"/>
    </source>
</evidence>
<keyword evidence="4" id="KW-0479">Metal-binding</keyword>
<gene>
    <name evidence="8" type="ORF">CP965_05245</name>
</gene>
<evidence type="ECO:0000256" key="1">
    <source>
        <dbReference type="ARBA" id="ARBA00001966"/>
    </source>
</evidence>
<organism evidence="8 9">
    <name type="scientific">Halarcobacter mediterraneus</name>
    <dbReference type="NCBI Taxonomy" id="2023153"/>
    <lineage>
        <taxon>Bacteria</taxon>
        <taxon>Pseudomonadati</taxon>
        <taxon>Campylobacterota</taxon>
        <taxon>Epsilonproteobacteria</taxon>
        <taxon>Campylobacterales</taxon>
        <taxon>Arcobacteraceae</taxon>
        <taxon>Halarcobacter</taxon>
    </lineage>
</organism>